<organism evidence="2 3">
    <name type="scientific">Tuber borchii</name>
    <name type="common">White truffle</name>
    <dbReference type="NCBI Taxonomy" id="42251"/>
    <lineage>
        <taxon>Eukaryota</taxon>
        <taxon>Fungi</taxon>
        <taxon>Dikarya</taxon>
        <taxon>Ascomycota</taxon>
        <taxon>Pezizomycotina</taxon>
        <taxon>Pezizomycetes</taxon>
        <taxon>Pezizales</taxon>
        <taxon>Tuberaceae</taxon>
        <taxon>Tuber</taxon>
    </lineage>
</organism>
<feature type="region of interest" description="Disordered" evidence="1">
    <location>
        <begin position="583"/>
        <end position="631"/>
    </location>
</feature>
<dbReference type="EMBL" id="NESQ01000103">
    <property type="protein sequence ID" value="PUU78946.1"/>
    <property type="molecule type" value="Genomic_DNA"/>
</dbReference>
<comment type="caution">
    <text evidence="2">The sequence shown here is derived from an EMBL/GenBank/DDBJ whole genome shotgun (WGS) entry which is preliminary data.</text>
</comment>
<evidence type="ECO:0000256" key="1">
    <source>
        <dbReference type="SAM" id="MobiDB-lite"/>
    </source>
</evidence>
<dbReference type="OrthoDB" id="5387141at2759"/>
<gene>
    <name evidence="2" type="ORF">B9Z19DRAFT_980990</name>
</gene>
<accession>A0A2T6ZTY9</accession>
<name>A0A2T6ZTY9_TUBBO</name>
<protein>
    <submittedName>
        <fullName evidence="2">Uncharacterized protein</fullName>
    </submittedName>
</protein>
<evidence type="ECO:0000313" key="2">
    <source>
        <dbReference type="EMBL" id="PUU78946.1"/>
    </source>
</evidence>
<feature type="region of interest" description="Disordered" evidence="1">
    <location>
        <begin position="88"/>
        <end position="136"/>
    </location>
</feature>
<reference evidence="2 3" key="1">
    <citation type="submission" date="2017-04" db="EMBL/GenBank/DDBJ databases">
        <title>Draft genome sequence of Tuber borchii Vittad., a whitish edible truffle.</title>
        <authorList>
            <consortium name="DOE Joint Genome Institute"/>
            <person name="Murat C."/>
            <person name="Kuo A."/>
            <person name="Barry K.W."/>
            <person name="Clum A."/>
            <person name="Dockter R.B."/>
            <person name="Fauchery L."/>
            <person name="Iotti M."/>
            <person name="Kohler A."/>
            <person name="Labutti K."/>
            <person name="Lindquist E.A."/>
            <person name="Lipzen A."/>
            <person name="Ohm R.A."/>
            <person name="Wang M."/>
            <person name="Grigoriev I.V."/>
            <person name="Zambonelli A."/>
            <person name="Martin F.M."/>
        </authorList>
    </citation>
    <scope>NUCLEOTIDE SEQUENCE [LARGE SCALE GENOMIC DNA]</scope>
    <source>
        <strain evidence="2 3">Tbo3840</strain>
    </source>
</reference>
<feature type="compositionally biased region" description="Pro residues" evidence="1">
    <location>
        <begin position="263"/>
        <end position="291"/>
    </location>
</feature>
<keyword evidence="3" id="KW-1185">Reference proteome</keyword>
<feature type="compositionally biased region" description="Basic and acidic residues" evidence="1">
    <location>
        <begin position="391"/>
        <end position="405"/>
    </location>
</feature>
<feature type="region of interest" description="Disordered" evidence="1">
    <location>
        <begin position="170"/>
        <end position="332"/>
    </location>
</feature>
<dbReference type="AlphaFoldDB" id="A0A2T6ZTY9"/>
<evidence type="ECO:0000313" key="3">
    <source>
        <dbReference type="Proteomes" id="UP000244722"/>
    </source>
</evidence>
<feature type="compositionally biased region" description="Basic residues" evidence="1">
    <location>
        <begin position="614"/>
        <end position="631"/>
    </location>
</feature>
<feature type="region of interest" description="Disordered" evidence="1">
    <location>
        <begin position="345"/>
        <end position="541"/>
    </location>
</feature>
<sequence length="631" mass="68997">MGHRGTTGAIDKSDDPAEYRFVCGWCAIRICAGCRDDLRLQDNRLAALLRVIQEHEERGGLGDPNAPSELNIEIPLRAPKVENTQLPVDLPASTPAANAEGVSNLSHIGPPGFSGGSTPISRPGTGSSESGTGGAQRKLTEFEEYDGGPCWPPPARGRKCLTLDQRADLTKVEEYPRQGIYSYPPIEPFGANPQRRSPQRLPDPSQLNQRGPTPQPHAPFAPQQRSPSADSPEPGRESDGEPEVPVESTDGRQKHRQIQLPHQEPPSRQPSPLLQVPPPQEPLPPRRPSPPQREATPRSALRVIGRQEVPSALPSKSQRPKESPPISAPAISMVDVSGMLKVDEPEVAQSKVMQTGPEAKPTGIKKPGVRWAQVEELEAKLPETKQQPTQKLDRPRVEEKQERRAKSPLPSLGPQRESTPSLDKSSRPTPSPRPGPTQTTKMGERREEVSPVGRSVPQPVKKLPEPEVKPDPAPQLMLKRVELGPATKQEKSVQPPTKQEKAFPELPKLVNMIGDFTISKPVTPPEERPVYPTKPEPNIDLSYYNLKPATTQERYKLPDSMQLPEIDFGGALDTMAMTDGILGRPARAYDKPPAAPTRPGGEEKEGSISGSMKDKKKWRLPGFGKKKVGKS</sequence>
<proteinExistence type="predicted"/>
<dbReference type="Proteomes" id="UP000244722">
    <property type="component" value="Unassembled WGS sequence"/>
</dbReference>